<comment type="caution">
    <text evidence="1">The sequence shown here is derived from an EMBL/GenBank/DDBJ whole genome shotgun (WGS) entry which is preliminary data.</text>
</comment>
<reference evidence="1" key="2">
    <citation type="journal article" date="2021" name="PeerJ">
        <title>Extensive microbial diversity within the chicken gut microbiome revealed by metagenomics and culture.</title>
        <authorList>
            <person name="Gilroy R."/>
            <person name="Ravi A."/>
            <person name="Getino M."/>
            <person name="Pursley I."/>
            <person name="Horton D.L."/>
            <person name="Alikhan N.F."/>
            <person name="Baker D."/>
            <person name="Gharbi K."/>
            <person name="Hall N."/>
            <person name="Watson M."/>
            <person name="Adriaenssens E.M."/>
            <person name="Foster-Nyarko E."/>
            <person name="Jarju S."/>
            <person name="Secka A."/>
            <person name="Antonio M."/>
            <person name="Oren A."/>
            <person name="Chaudhuri R.R."/>
            <person name="La Ragione R."/>
            <person name="Hildebrand F."/>
            <person name="Pallen M.J."/>
        </authorList>
    </citation>
    <scope>NUCLEOTIDE SEQUENCE</scope>
    <source>
        <strain evidence="1">14700</strain>
    </source>
</reference>
<accession>A0A9D9IC19</accession>
<dbReference type="AlphaFoldDB" id="A0A9D9IC19"/>
<reference evidence="1" key="1">
    <citation type="submission" date="2020-10" db="EMBL/GenBank/DDBJ databases">
        <authorList>
            <person name="Gilroy R."/>
        </authorList>
    </citation>
    <scope>NUCLEOTIDE SEQUENCE</scope>
    <source>
        <strain evidence="1">14700</strain>
    </source>
</reference>
<dbReference type="EMBL" id="JADIMF010000145">
    <property type="protein sequence ID" value="MBO8469838.1"/>
    <property type="molecule type" value="Genomic_DNA"/>
</dbReference>
<evidence type="ECO:0000313" key="1">
    <source>
        <dbReference type="EMBL" id="MBO8469838.1"/>
    </source>
</evidence>
<organism evidence="1 2">
    <name type="scientific">Candidatus Ornithospirochaeta stercoravium</name>
    <dbReference type="NCBI Taxonomy" id="2840897"/>
    <lineage>
        <taxon>Bacteria</taxon>
        <taxon>Pseudomonadati</taxon>
        <taxon>Spirochaetota</taxon>
        <taxon>Spirochaetia</taxon>
        <taxon>Spirochaetales</taxon>
        <taxon>Spirochaetaceae</taxon>
        <taxon>Spirochaetaceae incertae sedis</taxon>
        <taxon>Candidatus Ornithospirochaeta</taxon>
    </lineage>
</organism>
<name>A0A9D9IC19_9SPIO</name>
<dbReference type="Proteomes" id="UP000810292">
    <property type="component" value="Unassembled WGS sequence"/>
</dbReference>
<sequence length="117" mass="13669">MQIEVHDPAAEELKKDVQFIKDGFLLLALTGGKPIATIKHIAKMEGCSESQLRAGGRERYLLPRFGESGYPTGTCRWDMKEYLEWRAIPRSERYAMWKKHLSEQARRYAKEQRRQAK</sequence>
<protein>
    <submittedName>
        <fullName evidence="1">Uncharacterized protein</fullName>
    </submittedName>
</protein>
<proteinExistence type="predicted"/>
<evidence type="ECO:0000313" key="2">
    <source>
        <dbReference type="Proteomes" id="UP000810292"/>
    </source>
</evidence>
<gene>
    <name evidence="1" type="ORF">IAA72_08655</name>
</gene>